<dbReference type="InterPro" id="IPR036291">
    <property type="entry name" value="NAD(P)-bd_dom_sf"/>
</dbReference>
<dbReference type="CDD" id="cd05276">
    <property type="entry name" value="p53_inducible_oxidoreductase"/>
    <property type="match status" value="1"/>
</dbReference>
<dbReference type="PROSITE" id="PS01162">
    <property type="entry name" value="QOR_ZETA_CRYSTAL"/>
    <property type="match status" value="1"/>
</dbReference>
<dbReference type="PANTHER" id="PTHR48106">
    <property type="entry name" value="QUINONE OXIDOREDUCTASE PIG3-RELATED"/>
    <property type="match status" value="1"/>
</dbReference>
<dbReference type="InterPro" id="IPR014189">
    <property type="entry name" value="Quinone_OxRdtase_PIG3"/>
</dbReference>
<proteinExistence type="predicted"/>
<dbReference type="EMBL" id="BONN01000003">
    <property type="protein sequence ID" value="GIG32256.1"/>
    <property type="molecule type" value="Genomic_DNA"/>
</dbReference>
<dbReference type="InterPro" id="IPR013154">
    <property type="entry name" value="ADH-like_N"/>
</dbReference>
<organism evidence="4 5">
    <name type="scientific">Cellulomonas oligotrophica</name>
    <dbReference type="NCBI Taxonomy" id="931536"/>
    <lineage>
        <taxon>Bacteria</taxon>
        <taxon>Bacillati</taxon>
        <taxon>Actinomycetota</taxon>
        <taxon>Actinomycetes</taxon>
        <taxon>Micrococcales</taxon>
        <taxon>Cellulomonadaceae</taxon>
        <taxon>Cellulomonas</taxon>
    </lineage>
</organism>
<evidence type="ECO:0000259" key="3">
    <source>
        <dbReference type="SMART" id="SM00829"/>
    </source>
</evidence>
<keyword evidence="2" id="KW-0560">Oxidoreductase</keyword>
<evidence type="ECO:0000313" key="4">
    <source>
        <dbReference type="EMBL" id="GIG32256.1"/>
    </source>
</evidence>
<gene>
    <name evidence="4" type="ORF">Col01nite_14150</name>
</gene>
<feature type="domain" description="Enoyl reductase (ER)" evidence="3">
    <location>
        <begin position="24"/>
        <end position="339"/>
    </location>
</feature>
<dbReference type="SMART" id="SM00829">
    <property type="entry name" value="PKS_ER"/>
    <property type="match status" value="1"/>
</dbReference>
<name>A0ABQ4D941_9CELL</name>
<accession>A0ABQ4D941</accession>
<evidence type="ECO:0000256" key="2">
    <source>
        <dbReference type="ARBA" id="ARBA00023002"/>
    </source>
</evidence>
<dbReference type="InterPro" id="IPR011032">
    <property type="entry name" value="GroES-like_sf"/>
</dbReference>
<dbReference type="Gene3D" id="3.90.180.10">
    <property type="entry name" value="Medium-chain alcohol dehydrogenases, catalytic domain"/>
    <property type="match status" value="1"/>
</dbReference>
<protein>
    <submittedName>
        <fullName evidence="4">NAD(P)H quinone oxidoreductase</fullName>
    </submittedName>
</protein>
<dbReference type="SUPFAM" id="SSF50129">
    <property type="entry name" value="GroES-like"/>
    <property type="match status" value="1"/>
</dbReference>
<dbReference type="Pfam" id="PF08240">
    <property type="entry name" value="ADH_N"/>
    <property type="match status" value="1"/>
</dbReference>
<evidence type="ECO:0000313" key="5">
    <source>
        <dbReference type="Proteomes" id="UP000618382"/>
    </source>
</evidence>
<evidence type="ECO:0000256" key="1">
    <source>
        <dbReference type="ARBA" id="ARBA00022857"/>
    </source>
</evidence>
<dbReference type="InterPro" id="IPR002364">
    <property type="entry name" value="Quin_OxRdtase/zeta-crystal_CS"/>
</dbReference>
<keyword evidence="5" id="KW-1185">Reference proteome</keyword>
<keyword evidence="1" id="KW-0521">NADP</keyword>
<dbReference type="InterPro" id="IPR020843">
    <property type="entry name" value="ER"/>
</dbReference>
<dbReference type="SUPFAM" id="SSF51735">
    <property type="entry name" value="NAD(P)-binding Rossmann-fold domains"/>
    <property type="match status" value="1"/>
</dbReference>
<dbReference type="InterPro" id="IPR013149">
    <property type="entry name" value="ADH-like_C"/>
</dbReference>
<dbReference type="PANTHER" id="PTHR48106:SF8">
    <property type="entry name" value="OS02G0805600 PROTEIN"/>
    <property type="match status" value="1"/>
</dbReference>
<dbReference type="Proteomes" id="UP000618382">
    <property type="component" value="Unassembled WGS sequence"/>
</dbReference>
<comment type="caution">
    <text evidence="4">The sequence shown here is derived from an EMBL/GenBank/DDBJ whole genome shotgun (WGS) entry which is preliminary data.</text>
</comment>
<dbReference type="Gene3D" id="3.40.50.720">
    <property type="entry name" value="NAD(P)-binding Rossmann-like Domain"/>
    <property type="match status" value="1"/>
</dbReference>
<reference evidence="4 5" key="1">
    <citation type="submission" date="2021-01" db="EMBL/GenBank/DDBJ databases">
        <title>Whole genome shotgun sequence of Cellulomonas oligotrophica NBRC 109435.</title>
        <authorList>
            <person name="Komaki H."/>
            <person name="Tamura T."/>
        </authorList>
    </citation>
    <scope>NUCLEOTIDE SEQUENCE [LARGE SCALE GENOMIC DNA]</scope>
    <source>
        <strain evidence="4 5">NBRC 109435</strain>
    </source>
</reference>
<sequence length="341" mass="35064">MRATDPRAATSVVRVRAVVVTSPGGPEQLRVADVPDPVVGRGDLLLDVAAAGVNRADLLQRAGHYPPPPGAPVWPGLEASGVVVEVGDDVDDGWRVGDRAAVLLAGGGYATRVAVPAALALRLPPDADLPLVDAAALPEALATFWSNARAARLAPGETLLVHGGSGGVGTVAVQLARTLGVRVLATAGGPQRCAAVRALGADVVVDHRAGRVREDVLAATDGRGVDVVLDVLGAGALGENVRMLAEGGRLVVIGLQQGRRGELDLPALMSRRGSVLATTLRDRPAAQKAAIMAEVREQAWPAVLDGRVRPVVHERLPLERAADAHRLLEGGGVLGKLLLTT</sequence>
<dbReference type="Pfam" id="PF00107">
    <property type="entry name" value="ADH_zinc_N"/>
    <property type="match status" value="1"/>
</dbReference>
<dbReference type="NCBIfam" id="TIGR02824">
    <property type="entry name" value="quinone_pig3"/>
    <property type="match status" value="1"/>
</dbReference>